<dbReference type="EMBL" id="CM046393">
    <property type="protein sequence ID" value="KAI8551060.1"/>
    <property type="molecule type" value="Genomic_DNA"/>
</dbReference>
<dbReference type="Proteomes" id="UP001062846">
    <property type="component" value="Chromosome 6"/>
</dbReference>
<evidence type="ECO:0000313" key="2">
    <source>
        <dbReference type="Proteomes" id="UP001062846"/>
    </source>
</evidence>
<keyword evidence="2" id="KW-1185">Reference proteome</keyword>
<evidence type="ECO:0000313" key="1">
    <source>
        <dbReference type="EMBL" id="KAI8551060.1"/>
    </source>
</evidence>
<organism evidence="1 2">
    <name type="scientific">Rhododendron molle</name>
    <name type="common">Chinese azalea</name>
    <name type="synonym">Azalea mollis</name>
    <dbReference type="NCBI Taxonomy" id="49168"/>
    <lineage>
        <taxon>Eukaryota</taxon>
        <taxon>Viridiplantae</taxon>
        <taxon>Streptophyta</taxon>
        <taxon>Embryophyta</taxon>
        <taxon>Tracheophyta</taxon>
        <taxon>Spermatophyta</taxon>
        <taxon>Magnoliopsida</taxon>
        <taxon>eudicotyledons</taxon>
        <taxon>Gunneridae</taxon>
        <taxon>Pentapetalae</taxon>
        <taxon>asterids</taxon>
        <taxon>Ericales</taxon>
        <taxon>Ericaceae</taxon>
        <taxon>Ericoideae</taxon>
        <taxon>Rhodoreae</taxon>
        <taxon>Rhododendron</taxon>
    </lineage>
</organism>
<protein>
    <submittedName>
        <fullName evidence="1">Uncharacterized protein</fullName>
    </submittedName>
</protein>
<accession>A0ACC0NCS9</accession>
<reference evidence="1" key="1">
    <citation type="submission" date="2022-02" db="EMBL/GenBank/DDBJ databases">
        <title>Plant Genome Project.</title>
        <authorList>
            <person name="Zhang R.-G."/>
        </authorList>
    </citation>
    <scope>NUCLEOTIDE SEQUENCE</scope>
    <source>
        <strain evidence="1">AT1</strain>
    </source>
</reference>
<comment type="caution">
    <text evidence="1">The sequence shown here is derived from an EMBL/GenBank/DDBJ whole genome shotgun (WGS) entry which is preliminary data.</text>
</comment>
<proteinExistence type="predicted"/>
<name>A0ACC0NCS9_RHOML</name>
<sequence length="50" mass="5673">MIVSFVMVSKIPFSIYTTKLSCNLTYTISKPILYNLRNGKCSLDHGSSNW</sequence>
<gene>
    <name evidence="1" type="ORF">RHMOL_Rhmol06G0155700</name>
</gene>